<dbReference type="HOGENOM" id="CLU_3388241_0_0_10"/>
<sequence>MERFFYELFVKEMKLLNKDFLQLCKILNQYLS</sequence>
<dbReference type="AlphaFoldDB" id="I3Z6P6"/>
<dbReference type="KEGG" id="bbd:Belba_2354"/>
<keyword evidence="2" id="KW-1185">Reference proteome</keyword>
<dbReference type="Proteomes" id="UP000006050">
    <property type="component" value="Chromosome"/>
</dbReference>
<dbReference type="STRING" id="866536.Belba_2354"/>
<gene>
    <name evidence="1" type="ordered locus">Belba_2354</name>
</gene>
<accession>I3Z6P6</accession>
<proteinExistence type="predicted"/>
<organism evidence="1 2">
    <name type="scientific">Belliella baltica (strain DSM 15883 / CIP 108006 / LMG 21964 / BA134)</name>
    <dbReference type="NCBI Taxonomy" id="866536"/>
    <lineage>
        <taxon>Bacteria</taxon>
        <taxon>Pseudomonadati</taxon>
        <taxon>Bacteroidota</taxon>
        <taxon>Cytophagia</taxon>
        <taxon>Cytophagales</taxon>
        <taxon>Cyclobacteriaceae</taxon>
        <taxon>Belliella</taxon>
    </lineage>
</organism>
<reference evidence="2" key="1">
    <citation type="submission" date="2012-06" db="EMBL/GenBank/DDBJ databases">
        <title>The complete genome of Belliella baltica DSM 15883.</title>
        <authorList>
            <person name="Lucas S."/>
            <person name="Copeland A."/>
            <person name="Lapidus A."/>
            <person name="Goodwin L."/>
            <person name="Pitluck S."/>
            <person name="Peters L."/>
            <person name="Mikhailova N."/>
            <person name="Davenport K."/>
            <person name="Kyrpides N."/>
            <person name="Mavromatis K."/>
            <person name="Pagani I."/>
            <person name="Ivanova N."/>
            <person name="Ovchinnikova G."/>
            <person name="Zeytun A."/>
            <person name="Detter J.C."/>
            <person name="Han C."/>
            <person name="Land M."/>
            <person name="Hauser L."/>
            <person name="Markowitz V."/>
            <person name="Cheng J.-F."/>
            <person name="Hugenholtz P."/>
            <person name="Woyke T."/>
            <person name="Wu D."/>
            <person name="Tindall B."/>
            <person name="Pomrenke H."/>
            <person name="Brambilla E."/>
            <person name="Klenk H.-P."/>
            <person name="Eisen J.A."/>
        </authorList>
    </citation>
    <scope>NUCLEOTIDE SEQUENCE [LARGE SCALE GENOMIC DNA]</scope>
    <source>
        <strain evidence="2">DSM 15883 / CIP 108006 / LMG 21964 / BA134</strain>
    </source>
</reference>
<evidence type="ECO:0000313" key="1">
    <source>
        <dbReference type="EMBL" id="AFL84914.1"/>
    </source>
</evidence>
<name>I3Z6P6_BELBD</name>
<evidence type="ECO:0000313" key="2">
    <source>
        <dbReference type="Proteomes" id="UP000006050"/>
    </source>
</evidence>
<dbReference type="EMBL" id="CP003281">
    <property type="protein sequence ID" value="AFL84914.1"/>
    <property type="molecule type" value="Genomic_DNA"/>
</dbReference>
<protein>
    <submittedName>
        <fullName evidence="1">Uncharacterized protein</fullName>
    </submittedName>
</protein>